<dbReference type="SUPFAM" id="SSF81901">
    <property type="entry name" value="HCP-like"/>
    <property type="match status" value="1"/>
</dbReference>
<proteinExistence type="predicted"/>
<feature type="signal peptide" evidence="1">
    <location>
        <begin position="1"/>
        <end position="20"/>
    </location>
</feature>
<evidence type="ECO:0000313" key="2">
    <source>
        <dbReference type="EMBL" id="SIS41552.1"/>
    </source>
</evidence>
<dbReference type="EMBL" id="FTOG01000001">
    <property type="protein sequence ID" value="SIS41552.1"/>
    <property type="molecule type" value="Genomic_DNA"/>
</dbReference>
<gene>
    <name evidence="2" type="ORF">SAMN05421580_10177</name>
</gene>
<keyword evidence="1" id="KW-0732">Signal</keyword>
<protein>
    <recommendedName>
        <fullName evidence="4">Sel1 repeat-containing protein</fullName>
    </recommendedName>
</protein>
<organism evidence="2 3">
    <name type="scientific">Rhodobacter aestuarii</name>
    <dbReference type="NCBI Taxonomy" id="453582"/>
    <lineage>
        <taxon>Bacteria</taxon>
        <taxon>Pseudomonadati</taxon>
        <taxon>Pseudomonadota</taxon>
        <taxon>Alphaproteobacteria</taxon>
        <taxon>Rhodobacterales</taxon>
        <taxon>Rhodobacter group</taxon>
        <taxon>Rhodobacter</taxon>
    </lineage>
</organism>
<dbReference type="STRING" id="453582.SAMN05421580_10177"/>
<dbReference type="InterPro" id="IPR006597">
    <property type="entry name" value="Sel1-like"/>
</dbReference>
<evidence type="ECO:0000313" key="3">
    <source>
        <dbReference type="Proteomes" id="UP000186221"/>
    </source>
</evidence>
<dbReference type="AlphaFoldDB" id="A0A1N7IWR5"/>
<dbReference type="InterPro" id="IPR011990">
    <property type="entry name" value="TPR-like_helical_dom_sf"/>
</dbReference>
<feature type="chain" id="PRO_5011980848" description="Sel1 repeat-containing protein" evidence="1">
    <location>
        <begin position="21"/>
        <end position="179"/>
    </location>
</feature>
<sequence>MKALFHTGLGLLCALTPALAEEAGGELNPPEMSLERVLRDTERGEASMMNCASGYFLTKSGDHSGAREVFGLCAEKGWTGAMTWMSALEDNGLGAPEDPAKAAEWDRRAAEAGDPIGQFNHGLDLLRGRGGPRDIAAGRALVDSAAQAGLAQAQQLRDAGYDWRAVTPDADEARYLPQG</sequence>
<evidence type="ECO:0000256" key="1">
    <source>
        <dbReference type="SAM" id="SignalP"/>
    </source>
</evidence>
<dbReference type="Proteomes" id="UP000186221">
    <property type="component" value="Unassembled WGS sequence"/>
</dbReference>
<name>A0A1N7IWR5_9RHOB</name>
<reference evidence="3" key="1">
    <citation type="submission" date="2017-01" db="EMBL/GenBank/DDBJ databases">
        <authorList>
            <person name="Varghese N."/>
            <person name="Submissions S."/>
        </authorList>
    </citation>
    <scope>NUCLEOTIDE SEQUENCE [LARGE SCALE GENOMIC DNA]</scope>
    <source>
        <strain evidence="3">DSM 19945</strain>
    </source>
</reference>
<evidence type="ECO:0008006" key="4">
    <source>
        <dbReference type="Google" id="ProtNLM"/>
    </source>
</evidence>
<keyword evidence="3" id="KW-1185">Reference proteome</keyword>
<dbReference type="RefSeq" id="WP_076483062.1">
    <property type="nucleotide sequence ID" value="NZ_FTOG01000001.1"/>
</dbReference>
<dbReference type="SMART" id="SM00671">
    <property type="entry name" value="SEL1"/>
    <property type="match status" value="2"/>
</dbReference>
<dbReference type="OrthoDB" id="7848989at2"/>
<dbReference type="Gene3D" id="1.25.40.10">
    <property type="entry name" value="Tetratricopeptide repeat domain"/>
    <property type="match status" value="1"/>
</dbReference>
<accession>A0A1N7IWR5</accession>
<dbReference type="Pfam" id="PF08238">
    <property type="entry name" value="Sel1"/>
    <property type="match status" value="2"/>
</dbReference>